<keyword evidence="3" id="KW-1185">Reference proteome</keyword>
<reference evidence="3" key="2">
    <citation type="journal article" date="2017" name="J. Anim. Genet.">
        <title>Multiple reference genome sequences of hot pepper reveal the massive evolution of plant disease resistance genes by retroduplication.</title>
        <authorList>
            <person name="Kim S."/>
            <person name="Park J."/>
            <person name="Yeom S.-I."/>
            <person name="Kim Y.-M."/>
            <person name="Seo E."/>
            <person name="Kim K.-T."/>
            <person name="Kim M.-S."/>
            <person name="Lee J.M."/>
            <person name="Cheong K."/>
            <person name="Shin H.-S."/>
            <person name="Kim S.-B."/>
            <person name="Han K."/>
            <person name="Lee J."/>
            <person name="Park M."/>
            <person name="Lee H.-A."/>
            <person name="Lee H.-Y."/>
            <person name="Lee Y."/>
            <person name="Oh S."/>
            <person name="Lee J.H."/>
            <person name="Choi E."/>
            <person name="Choi E."/>
            <person name="Lee S.E."/>
            <person name="Jeon J."/>
            <person name="Kim H."/>
            <person name="Choi G."/>
            <person name="Song H."/>
            <person name="Lee J."/>
            <person name="Lee S.-C."/>
            <person name="Kwon J.-K."/>
            <person name="Lee H.-Y."/>
            <person name="Koo N."/>
            <person name="Hong Y."/>
            <person name="Kim R.W."/>
            <person name="Kang W.-H."/>
            <person name="Huh J.H."/>
            <person name="Kang B.-C."/>
            <person name="Yang T.-J."/>
            <person name="Lee Y.-H."/>
            <person name="Bennetzen J.L."/>
            <person name="Choi D."/>
        </authorList>
    </citation>
    <scope>NUCLEOTIDE SEQUENCE [LARGE SCALE GENOMIC DNA]</scope>
    <source>
        <strain evidence="3">cv. PBC81</strain>
    </source>
</reference>
<sequence>MEISNKMRFHGEKMADVTIIEKILTLFDAEKMNRHSTSKEKALKASTFIPSNSREKGRGRGKGDRGNGDGRRNFRANDNGKEEAWSERKPTVDHFRIFDCIAYAHIPDEKRKKLDDKRENVSFSVLVKHQKT</sequence>
<proteinExistence type="predicted"/>
<reference evidence="2 3" key="1">
    <citation type="journal article" date="2017" name="Genome Biol.">
        <title>New reference genome sequences of hot pepper reveal the massive evolution of plant disease-resistance genes by retroduplication.</title>
        <authorList>
            <person name="Kim S."/>
            <person name="Park J."/>
            <person name="Yeom S.I."/>
            <person name="Kim Y.M."/>
            <person name="Seo E."/>
            <person name="Kim K.T."/>
            <person name="Kim M.S."/>
            <person name="Lee J.M."/>
            <person name="Cheong K."/>
            <person name="Shin H.S."/>
            <person name="Kim S.B."/>
            <person name="Han K."/>
            <person name="Lee J."/>
            <person name="Park M."/>
            <person name="Lee H.A."/>
            <person name="Lee H.Y."/>
            <person name="Lee Y."/>
            <person name="Oh S."/>
            <person name="Lee J.H."/>
            <person name="Choi E."/>
            <person name="Choi E."/>
            <person name="Lee S.E."/>
            <person name="Jeon J."/>
            <person name="Kim H."/>
            <person name="Choi G."/>
            <person name="Song H."/>
            <person name="Lee J."/>
            <person name="Lee S.C."/>
            <person name="Kwon J.K."/>
            <person name="Lee H.Y."/>
            <person name="Koo N."/>
            <person name="Hong Y."/>
            <person name="Kim R.W."/>
            <person name="Kang W.H."/>
            <person name="Huh J.H."/>
            <person name="Kang B.C."/>
            <person name="Yang T.J."/>
            <person name="Lee Y.H."/>
            <person name="Bennetzen J.L."/>
            <person name="Choi D."/>
        </authorList>
    </citation>
    <scope>NUCLEOTIDE SEQUENCE [LARGE SCALE GENOMIC DNA]</scope>
    <source>
        <strain evidence="3">cv. PBC81</strain>
    </source>
</reference>
<feature type="region of interest" description="Disordered" evidence="1">
    <location>
        <begin position="31"/>
        <end position="86"/>
    </location>
</feature>
<protein>
    <submittedName>
        <fullName evidence="2">Uncharacterized protein</fullName>
    </submittedName>
</protein>
<dbReference type="AlphaFoldDB" id="A0A2G2VS54"/>
<feature type="compositionally biased region" description="Basic and acidic residues" evidence="1">
    <location>
        <begin position="31"/>
        <end position="43"/>
    </location>
</feature>
<dbReference type="OrthoDB" id="6776856at2759"/>
<evidence type="ECO:0000256" key="1">
    <source>
        <dbReference type="SAM" id="MobiDB-lite"/>
    </source>
</evidence>
<evidence type="ECO:0000313" key="2">
    <source>
        <dbReference type="EMBL" id="PHT35796.1"/>
    </source>
</evidence>
<dbReference type="EMBL" id="MLFT02000010">
    <property type="protein sequence ID" value="PHT35796.1"/>
    <property type="molecule type" value="Genomic_DNA"/>
</dbReference>
<evidence type="ECO:0000313" key="3">
    <source>
        <dbReference type="Proteomes" id="UP000224567"/>
    </source>
</evidence>
<organism evidence="2 3">
    <name type="scientific">Capsicum baccatum</name>
    <name type="common">Peruvian pepper</name>
    <dbReference type="NCBI Taxonomy" id="33114"/>
    <lineage>
        <taxon>Eukaryota</taxon>
        <taxon>Viridiplantae</taxon>
        <taxon>Streptophyta</taxon>
        <taxon>Embryophyta</taxon>
        <taxon>Tracheophyta</taxon>
        <taxon>Spermatophyta</taxon>
        <taxon>Magnoliopsida</taxon>
        <taxon>eudicotyledons</taxon>
        <taxon>Gunneridae</taxon>
        <taxon>Pentapetalae</taxon>
        <taxon>asterids</taxon>
        <taxon>lamiids</taxon>
        <taxon>Solanales</taxon>
        <taxon>Solanaceae</taxon>
        <taxon>Solanoideae</taxon>
        <taxon>Capsiceae</taxon>
        <taxon>Capsicum</taxon>
    </lineage>
</organism>
<name>A0A2G2VS54_CAPBA</name>
<dbReference type="Proteomes" id="UP000224567">
    <property type="component" value="Unassembled WGS sequence"/>
</dbReference>
<feature type="compositionally biased region" description="Basic and acidic residues" evidence="1">
    <location>
        <begin position="53"/>
        <end position="72"/>
    </location>
</feature>
<comment type="caution">
    <text evidence="2">The sequence shown here is derived from an EMBL/GenBank/DDBJ whole genome shotgun (WGS) entry which is preliminary data.</text>
</comment>
<gene>
    <name evidence="2" type="ORF">CQW23_23496</name>
</gene>
<accession>A0A2G2VS54</accession>